<keyword evidence="4" id="KW-1185">Reference proteome</keyword>
<accession>A0ABW1SWW9</accession>
<dbReference type="RefSeq" id="WP_386763926.1">
    <property type="nucleotide sequence ID" value="NZ_JBHSTI010000002.1"/>
</dbReference>
<feature type="region of interest" description="Disordered" evidence="1">
    <location>
        <begin position="346"/>
        <end position="366"/>
    </location>
</feature>
<keyword evidence="3" id="KW-0808">Transferase</keyword>
<dbReference type="SUPFAM" id="SSF53448">
    <property type="entry name" value="Nucleotide-diphospho-sugar transferases"/>
    <property type="match status" value="1"/>
</dbReference>
<feature type="transmembrane region" description="Helical" evidence="2">
    <location>
        <begin position="839"/>
        <end position="860"/>
    </location>
</feature>
<feature type="transmembrane region" description="Helical" evidence="2">
    <location>
        <begin position="593"/>
        <end position="614"/>
    </location>
</feature>
<dbReference type="Pfam" id="PF13641">
    <property type="entry name" value="Glyco_tranf_2_3"/>
    <property type="match status" value="1"/>
</dbReference>
<feature type="transmembrane region" description="Helical" evidence="2">
    <location>
        <begin position="872"/>
        <end position="894"/>
    </location>
</feature>
<dbReference type="Gene3D" id="3.90.550.10">
    <property type="entry name" value="Spore Coat Polysaccharide Biosynthesis Protein SpsA, Chain A"/>
    <property type="match status" value="1"/>
</dbReference>
<dbReference type="EC" id="2.4.-.-" evidence="3"/>
<feature type="region of interest" description="Disordered" evidence="1">
    <location>
        <begin position="1044"/>
        <end position="1067"/>
    </location>
</feature>
<keyword evidence="2" id="KW-0812">Transmembrane</keyword>
<evidence type="ECO:0000313" key="3">
    <source>
        <dbReference type="EMBL" id="MFC6236898.1"/>
    </source>
</evidence>
<feature type="transmembrane region" description="Helical" evidence="2">
    <location>
        <begin position="719"/>
        <end position="738"/>
    </location>
</feature>
<evidence type="ECO:0000256" key="1">
    <source>
        <dbReference type="SAM" id="MobiDB-lite"/>
    </source>
</evidence>
<sequence length="1173" mass="123250">MSHDEPAPDSLEELRRLGEHVRDLSSELRGEAHDVTEIVATTSGTTGSLEPGTEVAREAADEAADAEAYLAPVVPSAPLDAVPLEDEDDDLPGIFHVDDHVDDRPPRRHDVTAVLVAHDGARWLPAVLTALGRTTRLPDRLVAVDTGSTDETPDLLSRAVEAGLVSSVVTAARDSGFGAAVARGIEAAATAPRRAVPLPDGADPDEPAVRWVWLLHDDSAPAPHALEALLRTADRQRSVDILGPKVRGWGNRSALLEAGVTVARSGNRWTGLERRELDQGQHDGDRDVLAVGSAGMLVRREVWDALGGFDPALPFFRDDVDLCWRARRAGHRVLVATDAVVHHREAAAHRRRDVHAGSPPHPERPHRIDRASAVHLMRAHASGLRGPLVTLRQLVGSLVHALFLLLGKDADAARDEWGAFRDSVADRSGLKASRARVAEAGAAPGAVPDKDVRHLLAARGAQARHAFDRVADLVAGREQADASRSVLDSTTDDPDGWYDDDTRPSRLRRLLSRPGTLVVLGLLVTTLIGVRGLLGEGVLLGGALVPAPEGAGDLWAAYTTAWHQVGVGSASDSPAWLLPLVGLAGVLRGSASAAVDVVLLLSIPLAGLTAWLALRGLTISAPARIWAVTAYATLPAFTGALSGGRLGTAAALVLLPWLIRSSARLVGVGRPVTWRRAFGTGLLLSVTASFTPVVWLMAVPLAVAAAFSVARSAPARIRLAVTVLLPVVLLVPWSLRVVREPALLLLEPGLVGPVDPTLSSLDVLLLRPGGPGMTPLWLGLGILVAGIGCLGVRGRRRQVLAAWAVGLVGLATGVVMTVVRVSVPSIDGSIAPWPGIPTALWGGALVVAVALTVDLIPRHLSGRDFGWRQPTVVALIVLLVLAPIGALALLVVGADGPLRRGDRDVLPAFVAAEMRGDDRPRALVLRRAGESAIVYDLMSVPEPQLGDRDVAPSLETSAVLDRLVARLAAGIGASEVDDLATHGVRYVVLADARGTEDPLVSSLDSQRGLRRVAASAGDTLWELVPTSARALTLATRTVNGVPVRSAESVPTNGGDPRTTTEVDSRVDAGPPARTLVLAEAVDSRWRFDVAGQAVTPAPLTDGDSLDPSAQQVPLGGGTAPVRVSFDGSSRSAWLWVQAVAVALTVVLALPARRRDLDDDSEDLGAEDPAEVTA</sequence>
<protein>
    <submittedName>
        <fullName evidence="3">Glycosyltransferase</fullName>
        <ecNumber evidence="3">2.4.-.-</ecNumber>
    </submittedName>
</protein>
<gene>
    <name evidence="3" type="ORF">ACFQGU_03340</name>
</gene>
<name>A0ABW1SWW9_9ACTN</name>
<evidence type="ECO:0000256" key="2">
    <source>
        <dbReference type="SAM" id="Phobius"/>
    </source>
</evidence>
<feature type="transmembrane region" description="Helical" evidence="2">
    <location>
        <begin position="774"/>
        <end position="792"/>
    </location>
</feature>
<organism evidence="3 4">
    <name type="scientific">Longivirga aurantiaca</name>
    <dbReference type="NCBI Taxonomy" id="1837743"/>
    <lineage>
        <taxon>Bacteria</taxon>
        <taxon>Bacillati</taxon>
        <taxon>Actinomycetota</taxon>
        <taxon>Actinomycetes</taxon>
        <taxon>Sporichthyales</taxon>
        <taxon>Sporichthyaceae</taxon>
        <taxon>Longivirga</taxon>
    </lineage>
</organism>
<dbReference type="InterPro" id="IPR050834">
    <property type="entry name" value="Glycosyltransf_2"/>
</dbReference>
<reference evidence="4" key="1">
    <citation type="journal article" date="2019" name="Int. J. Syst. Evol. Microbiol.">
        <title>The Global Catalogue of Microorganisms (GCM) 10K type strain sequencing project: providing services to taxonomists for standard genome sequencing and annotation.</title>
        <authorList>
            <consortium name="The Broad Institute Genomics Platform"/>
            <consortium name="The Broad Institute Genome Sequencing Center for Infectious Disease"/>
            <person name="Wu L."/>
            <person name="Ma J."/>
        </authorList>
    </citation>
    <scope>NUCLEOTIDE SEQUENCE [LARGE SCALE GENOMIC DNA]</scope>
    <source>
        <strain evidence="4">CGMCC 4.7317</strain>
    </source>
</reference>
<comment type="caution">
    <text evidence="3">The sequence shown here is derived from an EMBL/GenBank/DDBJ whole genome shotgun (WGS) entry which is preliminary data.</text>
</comment>
<feature type="transmembrane region" description="Helical" evidence="2">
    <location>
        <begin position="799"/>
        <end position="819"/>
    </location>
</feature>
<dbReference type="Proteomes" id="UP001596138">
    <property type="component" value="Unassembled WGS sequence"/>
</dbReference>
<feature type="transmembrane region" description="Helical" evidence="2">
    <location>
        <begin position="679"/>
        <end position="707"/>
    </location>
</feature>
<dbReference type="GO" id="GO:0016757">
    <property type="term" value="F:glycosyltransferase activity"/>
    <property type="evidence" value="ECO:0007669"/>
    <property type="project" value="UniProtKB-KW"/>
</dbReference>
<keyword evidence="3" id="KW-0328">Glycosyltransferase</keyword>
<dbReference type="InterPro" id="IPR029044">
    <property type="entry name" value="Nucleotide-diphossugar_trans"/>
</dbReference>
<keyword evidence="2" id="KW-1133">Transmembrane helix</keyword>
<proteinExistence type="predicted"/>
<dbReference type="EMBL" id="JBHSTI010000002">
    <property type="protein sequence ID" value="MFC6236898.1"/>
    <property type="molecule type" value="Genomic_DNA"/>
</dbReference>
<dbReference type="PANTHER" id="PTHR43685:SF3">
    <property type="entry name" value="SLR2126 PROTEIN"/>
    <property type="match status" value="1"/>
</dbReference>
<dbReference type="PANTHER" id="PTHR43685">
    <property type="entry name" value="GLYCOSYLTRANSFERASE"/>
    <property type="match status" value="1"/>
</dbReference>
<feature type="transmembrane region" description="Helical" evidence="2">
    <location>
        <begin position="626"/>
        <end position="659"/>
    </location>
</feature>
<keyword evidence="2" id="KW-0472">Membrane</keyword>
<evidence type="ECO:0000313" key="4">
    <source>
        <dbReference type="Proteomes" id="UP001596138"/>
    </source>
</evidence>